<evidence type="ECO:0000313" key="5">
    <source>
        <dbReference type="EMBL" id="SMC46378.1"/>
    </source>
</evidence>
<evidence type="ECO:0000256" key="2">
    <source>
        <dbReference type="ARBA" id="ARBA00023125"/>
    </source>
</evidence>
<dbReference type="Pfam" id="PF00356">
    <property type="entry name" value="LacI"/>
    <property type="match status" value="1"/>
</dbReference>
<evidence type="ECO:0000256" key="1">
    <source>
        <dbReference type="ARBA" id="ARBA00023015"/>
    </source>
</evidence>
<dbReference type="PANTHER" id="PTHR30146">
    <property type="entry name" value="LACI-RELATED TRANSCRIPTIONAL REPRESSOR"/>
    <property type="match status" value="1"/>
</dbReference>
<dbReference type="Gene3D" id="1.10.260.40">
    <property type="entry name" value="lambda repressor-like DNA-binding domains"/>
    <property type="match status" value="1"/>
</dbReference>
<dbReference type="Proteomes" id="UP000192656">
    <property type="component" value="Unassembled WGS sequence"/>
</dbReference>
<dbReference type="SUPFAM" id="SSF47413">
    <property type="entry name" value="lambda repressor-like DNA-binding domains"/>
    <property type="match status" value="1"/>
</dbReference>
<gene>
    <name evidence="5" type="ORF">SAMN06297251_102340</name>
</gene>
<dbReference type="Pfam" id="PF13377">
    <property type="entry name" value="Peripla_BP_3"/>
    <property type="match status" value="1"/>
</dbReference>
<keyword evidence="3" id="KW-0804">Transcription</keyword>
<dbReference type="EMBL" id="FWXR01000002">
    <property type="protein sequence ID" value="SMC46378.1"/>
    <property type="molecule type" value="Genomic_DNA"/>
</dbReference>
<dbReference type="GO" id="GO:0000976">
    <property type="term" value="F:transcription cis-regulatory region binding"/>
    <property type="evidence" value="ECO:0007669"/>
    <property type="project" value="TreeGrafter"/>
</dbReference>
<organism evidence="5 6">
    <name type="scientific">Fulvimarina manganoxydans</name>
    <dbReference type="NCBI Taxonomy" id="937218"/>
    <lineage>
        <taxon>Bacteria</taxon>
        <taxon>Pseudomonadati</taxon>
        <taxon>Pseudomonadota</taxon>
        <taxon>Alphaproteobacteria</taxon>
        <taxon>Hyphomicrobiales</taxon>
        <taxon>Aurantimonadaceae</taxon>
        <taxon>Fulvimarina</taxon>
    </lineage>
</organism>
<dbReference type="PANTHER" id="PTHR30146:SF138">
    <property type="entry name" value="TRANSCRIPTIONAL REGULATORY PROTEIN"/>
    <property type="match status" value="1"/>
</dbReference>
<feature type="domain" description="HTH lacI-type" evidence="4">
    <location>
        <begin position="23"/>
        <end position="77"/>
    </location>
</feature>
<dbReference type="CDD" id="cd06273">
    <property type="entry name" value="PBP1_LacI-like"/>
    <property type="match status" value="1"/>
</dbReference>
<protein>
    <submittedName>
        <fullName evidence="5">Transcriptional regulator, LacI family</fullName>
    </submittedName>
</protein>
<evidence type="ECO:0000256" key="3">
    <source>
        <dbReference type="ARBA" id="ARBA00023163"/>
    </source>
</evidence>
<keyword evidence="2" id="KW-0238">DNA-binding</keyword>
<dbReference type="CDD" id="cd01392">
    <property type="entry name" value="HTH_LacI"/>
    <property type="match status" value="1"/>
</dbReference>
<dbReference type="RefSeq" id="WP_084408771.1">
    <property type="nucleotide sequence ID" value="NZ_FWXR01000002.1"/>
</dbReference>
<dbReference type="PROSITE" id="PS50932">
    <property type="entry name" value="HTH_LACI_2"/>
    <property type="match status" value="1"/>
</dbReference>
<proteinExistence type="predicted"/>
<keyword evidence="6" id="KW-1185">Reference proteome</keyword>
<accession>A0A1W1ZEC8</accession>
<dbReference type="InterPro" id="IPR028082">
    <property type="entry name" value="Peripla_BP_I"/>
</dbReference>
<dbReference type="InterPro" id="IPR000843">
    <property type="entry name" value="HTH_LacI"/>
</dbReference>
<evidence type="ECO:0000313" key="6">
    <source>
        <dbReference type="Proteomes" id="UP000192656"/>
    </source>
</evidence>
<dbReference type="STRING" id="937218.SAMN06297251_102340"/>
<dbReference type="InterPro" id="IPR010982">
    <property type="entry name" value="Lambda_DNA-bd_dom_sf"/>
</dbReference>
<reference evidence="5 6" key="1">
    <citation type="submission" date="2017-04" db="EMBL/GenBank/DDBJ databases">
        <authorList>
            <person name="Afonso C.L."/>
            <person name="Miller P.J."/>
            <person name="Scott M.A."/>
            <person name="Spackman E."/>
            <person name="Goraichik I."/>
            <person name="Dimitrov K.M."/>
            <person name="Suarez D.L."/>
            <person name="Swayne D.E."/>
        </authorList>
    </citation>
    <scope>NUCLEOTIDE SEQUENCE [LARGE SCALE GENOMIC DNA]</scope>
    <source>
        <strain evidence="5 6">CGMCC 1.10972</strain>
    </source>
</reference>
<dbReference type="OrthoDB" id="7325800at2"/>
<dbReference type="GO" id="GO:0003700">
    <property type="term" value="F:DNA-binding transcription factor activity"/>
    <property type="evidence" value="ECO:0007669"/>
    <property type="project" value="TreeGrafter"/>
</dbReference>
<evidence type="ECO:0000259" key="4">
    <source>
        <dbReference type="PROSITE" id="PS50932"/>
    </source>
</evidence>
<dbReference type="InterPro" id="IPR046335">
    <property type="entry name" value="LacI/GalR-like_sensor"/>
</dbReference>
<dbReference type="SMART" id="SM00354">
    <property type="entry name" value="HTH_LACI"/>
    <property type="match status" value="1"/>
</dbReference>
<sequence length="356" mass="38956">MKPIHSKPLDRRAESASGRARAVGIRAVAKAAGVSTATVSRSLNNPASVSPELRAKISTIIEEIGYIPDASARALSSRRTRTIGAIVPTVDNAMFAQGLQALQSHLATKDYLLLLATNEYDLDVELKQARNLVSRGIDGLILRGDKRHPDLRRLLQGQSIPYVNVGVYDPTKPYASIGVDNAAAGRRITRHLMDLGHRRVGIVAAMQRNNDRAQARLRGVLEELALHDATPPEAWMLQVNYNLDDARQAARTLLSQRDQPTAIVCGNDVIAYGVMMEALKMGLAVPDDVSVVGFDDLEWSRHFSPSLTTIHMPTDEIWLRAGEYLVDTLAGEPALLHREIDFSLVVRESTAPPRTG</sequence>
<keyword evidence="1" id="KW-0805">Transcription regulation</keyword>
<dbReference type="Gene3D" id="3.40.50.2300">
    <property type="match status" value="2"/>
</dbReference>
<dbReference type="SUPFAM" id="SSF53822">
    <property type="entry name" value="Periplasmic binding protein-like I"/>
    <property type="match status" value="1"/>
</dbReference>
<name>A0A1W1ZEC8_9HYPH</name>
<dbReference type="AlphaFoldDB" id="A0A1W1ZEC8"/>